<gene>
    <name evidence="2" type="ORF">RHSP_69095</name>
</gene>
<comment type="caution">
    <text evidence="2">The sequence shown here is derived from an EMBL/GenBank/DDBJ whole genome shotgun (WGS) entry which is preliminary data.</text>
</comment>
<dbReference type="Pfam" id="PF11154">
    <property type="entry name" value="DUF2934"/>
    <property type="match status" value="1"/>
</dbReference>
<accession>N6U2U9</accession>
<organism evidence="2 3">
    <name type="scientific">Rhizobium freirei PRF 81</name>
    <dbReference type="NCBI Taxonomy" id="363754"/>
    <lineage>
        <taxon>Bacteria</taxon>
        <taxon>Pseudomonadati</taxon>
        <taxon>Pseudomonadota</taxon>
        <taxon>Alphaproteobacteria</taxon>
        <taxon>Hyphomicrobiales</taxon>
        <taxon>Rhizobiaceae</taxon>
        <taxon>Rhizobium/Agrobacterium group</taxon>
        <taxon>Rhizobium</taxon>
    </lineage>
</organism>
<name>N6U2U9_9HYPH</name>
<evidence type="ECO:0000256" key="1">
    <source>
        <dbReference type="SAM" id="MobiDB-lite"/>
    </source>
</evidence>
<dbReference type="PATRIC" id="fig|363754.4.peg.5807"/>
<dbReference type="AlphaFoldDB" id="N6U2U9"/>
<dbReference type="EMBL" id="AQHN01000088">
    <property type="protein sequence ID" value="ENN84658.1"/>
    <property type="molecule type" value="Genomic_DNA"/>
</dbReference>
<protein>
    <recommendedName>
        <fullName evidence="4">DUF2934 domain-containing protein</fullName>
    </recommendedName>
</protein>
<keyword evidence="3" id="KW-1185">Reference proteome</keyword>
<proteinExistence type="predicted"/>
<feature type="region of interest" description="Disordered" evidence="1">
    <location>
        <begin position="81"/>
        <end position="106"/>
    </location>
</feature>
<dbReference type="Proteomes" id="UP000012429">
    <property type="component" value="Unassembled WGS sequence"/>
</dbReference>
<dbReference type="InterPro" id="IPR021327">
    <property type="entry name" value="DUF2934"/>
</dbReference>
<reference evidence="2 3" key="1">
    <citation type="journal article" date="2012" name="BMC Genomics">
        <title>Genomic basis of broad host range and environmental adaptability of Rhizobium tropici CIAT 899 and Rhizobium sp. PRF 81 which are used in inoculants for common bean (Phaseolus vulgaris L.).</title>
        <authorList>
            <person name="Ormeno-Orrillo E."/>
            <person name="Menna P."/>
            <person name="Almeida L.G."/>
            <person name="Ollero F.J."/>
            <person name="Nicolas M.F."/>
            <person name="Pains Rodrigues E."/>
            <person name="Shigueyoshi Nakatani A."/>
            <person name="Silva Batista J.S."/>
            <person name="Oliveira Chueire L.M."/>
            <person name="Souza R.C."/>
            <person name="Ribeiro Vasconcelos A.T."/>
            <person name="Megias M."/>
            <person name="Hungria M."/>
            <person name="Martinez-Romero E."/>
        </authorList>
    </citation>
    <scope>NUCLEOTIDE SEQUENCE [LARGE SCALE GENOMIC DNA]</scope>
    <source>
        <strain evidence="2 3">PRF 81</strain>
    </source>
</reference>
<evidence type="ECO:0000313" key="3">
    <source>
        <dbReference type="Proteomes" id="UP000012429"/>
    </source>
</evidence>
<feature type="region of interest" description="Disordered" evidence="1">
    <location>
        <begin position="1"/>
        <end position="21"/>
    </location>
</feature>
<evidence type="ECO:0008006" key="4">
    <source>
        <dbReference type="Google" id="ProtNLM"/>
    </source>
</evidence>
<dbReference type="STRING" id="363754.RHSP_69095"/>
<feature type="compositionally biased region" description="Basic and acidic residues" evidence="1">
    <location>
        <begin position="85"/>
        <end position="106"/>
    </location>
</feature>
<sequence>MFHAGRVRAYPQFDASAKEEKMTDERFEWISKRAYAIWEAAGRPWGHSQHHWEQAAKEREIMERTRASVDGEEILAKLRQRAAMRKPEDHAPDVERDRHPDSRRLG</sequence>
<evidence type="ECO:0000313" key="2">
    <source>
        <dbReference type="EMBL" id="ENN84658.1"/>
    </source>
</evidence>